<dbReference type="PROSITE" id="PS51195">
    <property type="entry name" value="Q_MOTIF"/>
    <property type="match status" value="1"/>
</dbReference>
<dbReference type="PROSITE" id="PS51192">
    <property type="entry name" value="HELICASE_ATP_BIND_1"/>
    <property type="match status" value="1"/>
</dbReference>
<evidence type="ECO:0000256" key="3">
    <source>
        <dbReference type="ARBA" id="ARBA00022806"/>
    </source>
</evidence>
<evidence type="ECO:0000259" key="8">
    <source>
        <dbReference type="PROSITE" id="PS51192"/>
    </source>
</evidence>
<dbReference type="SMART" id="SM00487">
    <property type="entry name" value="DEXDc"/>
    <property type="match status" value="1"/>
</dbReference>
<dbReference type="NCBIfam" id="NF008744">
    <property type="entry name" value="PRK11776.1"/>
    <property type="match status" value="1"/>
</dbReference>
<dbReference type="EMBL" id="BAABBN010000012">
    <property type="protein sequence ID" value="GAA3937438.1"/>
    <property type="molecule type" value="Genomic_DNA"/>
</dbReference>
<dbReference type="InterPro" id="IPR014001">
    <property type="entry name" value="Helicase_ATP-bd"/>
</dbReference>
<evidence type="ECO:0000256" key="5">
    <source>
        <dbReference type="ARBA" id="ARBA00038437"/>
    </source>
</evidence>
<protein>
    <submittedName>
        <fullName evidence="11">ATP-dependent RNA helicase DbpA</fullName>
    </submittedName>
</protein>
<dbReference type="InterPro" id="IPR027417">
    <property type="entry name" value="P-loop_NTPase"/>
</dbReference>
<keyword evidence="4 7" id="KW-0067">ATP-binding</keyword>
<organism evidence="11 12">
    <name type="scientific">Litoribacillus peritrichatus</name>
    <dbReference type="NCBI Taxonomy" id="718191"/>
    <lineage>
        <taxon>Bacteria</taxon>
        <taxon>Pseudomonadati</taxon>
        <taxon>Pseudomonadota</taxon>
        <taxon>Gammaproteobacteria</taxon>
        <taxon>Oceanospirillales</taxon>
        <taxon>Oceanospirillaceae</taxon>
        <taxon>Litoribacillus</taxon>
    </lineage>
</organism>
<dbReference type="Proteomes" id="UP001501565">
    <property type="component" value="Unassembled WGS sequence"/>
</dbReference>
<dbReference type="InterPro" id="IPR005580">
    <property type="entry name" value="DbpA/CsdA_RNA-bd_dom"/>
</dbReference>
<evidence type="ECO:0000259" key="9">
    <source>
        <dbReference type="PROSITE" id="PS51194"/>
    </source>
</evidence>
<dbReference type="InterPro" id="IPR044742">
    <property type="entry name" value="DEAD/DEAH_RhlB"/>
</dbReference>
<dbReference type="SMART" id="SM00490">
    <property type="entry name" value="HELICc"/>
    <property type="match status" value="1"/>
</dbReference>
<accession>A0ABP7N591</accession>
<dbReference type="InterPro" id="IPR012677">
    <property type="entry name" value="Nucleotide-bd_a/b_plait_sf"/>
</dbReference>
<dbReference type="InterPro" id="IPR001650">
    <property type="entry name" value="Helicase_C-like"/>
</dbReference>
<dbReference type="InterPro" id="IPR000629">
    <property type="entry name" value="RNA-helicase_DEAD-box_CS"/>
</dbReference>
<dbReference type="CDD" id="cd00268">
    <property type="entry name" value="DEADc"/>
    <property type="match status" value="1"/>
</dbReference>
<name>A0ABP7N591_9GAMM</name>
<comment type="caution">
    <text evidence="11">The sequence shown here is derived from an EMBL/GenBank/DDBJ whole genome shotgun (WGS) entry which is preliminary data.</text>
</comment>
<feature type="short sequence motif" description="Q motif" evidence="6">
    <location>
        <begin position="4"/>
        <end position="32"/>
    </location>
</feature>
<dbReference type="CDD" id="cd18787">
    <property type="entry name" value="SF2_C_DEAD"/>
    <property type="match status" value="1"/>
</dbReference>
<evidence type="ECO:0000256" key="6">
    <source>
        <dbReference type="PROSITE-ProRule" id="PRU00552"/>
    </source>
</evidence>
<dbReference type="RefSeq" id="WP_344800127.1">
    <property type="nucleotide sequence ID" value="NZ_BAABBN010000012.1"/>
</dbReference>
<feature type="domain" description="Helicase ATP-binding" evidence="8">
    <location>
        <begin position="35"/>
        <end position="206"/>
    </location>
</feature>
<evidence type="ECO:0000256" key="2">
    <source>
        <dbReference type="ARBA" id="ARBA00022801"/>
    </source>
</evidence>
<sequence>MSELDFKSLNLPPQLLENLDQLGYKQMTDIQAQSLPTTLQGQDLIGKAKTGSGKTASFAIPMLTKLNPRFFGIQGLVLCPTRELSTQVANEIRKIARYQPNIKVITLCGGQPIGPQIGSLEHGAHIVVGTPGRIKDHLRKGTLDLSSIETFVLDEADRMLDMGFFEEITHIAGFMPNERQTLLFSATFPADIAQFSKDFQKKPASVEVESSHAKSQIEQLFYKVEKGLENKNNGLLRILQNHTPTQAVVFCNTKQTCNDVSLFLRENGYIALSLQGDMEQKERDLTLVRFSNQSASVLVATDVAARGIDIDDLDAVINYDLPRDPEVYVHRIGRTGRAGKSGQAFSLYLGSEKMRYDLINSMQSSPIDILDIDRLKNYSNKPEKPEMVTIALDSGKKQKIRPGDILGALTGTIGIPGNCVGKINIFDFASYVAVARPEARKAVNGLMEGKIKGRKVRVRRI</sequence>
<dbReference type="Pfam" id="PF00271">
    <property type="entry name" value="Helicase_C"/>
    <property type="match status" value="1"/>
</dbReference>
<keyword evidence="1 7" id="KW-0547">Nucleotide-binding</keyword>
<comment type="similarity">
    <text evidence="5 7">Belongs to the DEAD box helicase family.</text>
</comment>
<dbReference type="Pfam" id="PF00270">
    <property type="entry name" value="DEAD"/>
    <property type="match status" value="1"/>
</dbReference>
<proteinExistence type="inferred from homology"/>
<evidence type="ECO:0000259" key="10">
    <source>
        <dbReference type="PROSITE" id="PS51195"/>
    </source>
</evidence>
<dbReference type="InterPro" id="IPR011545">
    <property type="entry name" value="DEAD/DEAH_box_helicase_dom"/>
</dbReference>
<feature type="domain" description="Helicase C-terminal" evidence="9">
    <location>
        <begin position="216"/>
        <end position="378"/>
    </location>
</feature>
<dbReference type="PANTHER" id="PTHR47959:SF1">
    <property type="entry name" value="ATP-DEPENDENT RNA HELICASE DBPA"/>
    <property type="match status" value="1"/>
</dbReference>
<evidence type="ECO:0000256" key="7">
    <source>
        <dbReference type="RuleBase" id="RU000492"/>
    </source>
</evidence>
<keyword evidence="3 7" id="KW-0347">Helicase</keyword>
<dbReference type="InterPro" id="IPR050079">
    <property type="entry name" value="DEAD_box_RNA_helicase"/>
</dbReference>
<evidence type="ECO:0000313" key="11">
    <source>
        <dbReference type="EMBL" id="GAA3937438.1"/>
    </source>
</evidence>
<evidence type="ECO:0000256" key="4">
    <source>
        <dbReference type="ARBA" id="ARBA00022840"/>
    </source>
</evidence>
<dbReference type="Gene3D" id="3.30.70.330">
    <property type="match status" value="1"/>
</dbReference>
<dbReference type="Gene3D" id="3.40.50.300">
    <property type="entry name" value="P-loop containing nucleotide triphosphate hydrolases"/>
    <property type="match status" value="2"/>
</dbReference>
<evidence type="ECO:0000256" key="1">
    <source>
        <dbReference type="ARBA" id="ARBA00022741"/>
    </source>
</evidence>
<feature type="domain" description="DEAD-box RNA helicase Q" evidence="10">
    <location>
        <begin position="4"/>
        <end position="32"/>
    </location>
</feature>
<dbReference type="SUPFAM" id="SSF52540">
    <property type="entry name" value="P-loop containing nucleoside triphosphate hydrolases"/>
    <property type="match status" value="1"/>
</dbReference>
<dbReference type="PANTHER" id="PTHR47959">
    <property type="entry name" value="ATP-DEPENDENT RNA HELICASE RHLE-RELATED"/>
    <property type="match status" value="1"/>
</dbReference>
<evidence type="ECO:0000313" key="12">
    <source>
        <dbReference type="Proteomes" id="UP001501565"/>
    </source>
</evidence>
<dbReference type="InterPro" id="IPR014014">
    <property type="entry name" value="RNA_helicase_DEAD_Q_motif"/>
</dbReference>
<keyword evidence="2 7" id="KW-0378">Hydrolase</keyword>
<reference evidence="12" key="1">
    <citation type="journal article" date="2019" name="Int. J. Syst. Evol. Microbiol.">
        <title>The Global Catalogue of Microorganisms (GCM) 10K type strain sequencing project: providing services to taxonomists for standard genome sequencing and annotation.</title>
        <authorList>
            <consortium name="The Broad Institute Genomics Platform"/>
            <consortium name="The Broad Institute Genome Sequencing Center for Infectious Disease"/>
            <person name="Wu L."/>
            <person name="Ma J."/>
        </authorList>
    </citation>
    <scope>NUCLEOTIDE SEQUENCE [LARGE SCALE GENOMIC DNA]</scope>
    <source>
        <strain evidence="12">JCM 17551</strain>
    </source>
</reference>
<dbReference type="PROSITE" id="PS00039">
    <property type="entry name" value="DEAD_ATP_HELICASE"/>
    <property type="match status" value="1"/>
</dbReference>
<keyword evidence="12" id="KW-1185">Reference proteome</keyword>
<dbReference type="Pfam" id="PF03880">
    <property type="entry name" value="DbpA"/>
    <property type="match status" value="1"/>
</dbReference>
<dbReference type="GO" id="GO:0004386">
    <property type="term" value="F:helicase activity"/>
    <property type="evidence" value="ECO:0007669"/>
    <property type="project" value="UniProtKB-KW"/>
</dbReference>
<gene>
    <name evidence="11" type="primary">dbpA</name>
    <name evidence="11" type="ORF">GCM10022277_37240</name>
</gene>
<dbReference type="PROSITE" id="PS51194">
    <property type="entry name" value="HELICASE_CTER"/>
    <property type="match status" value="1"/>
</dbReference>